<gene>
    <name evidence="2" type="ORF">VSQ78_01545</name>
</gene>
<dbReference type="Gene3D" id="1.10.1200.10">
    <property type="entry name" value="ACP-like"/>
    <property type="match status" value="1"/>
</dbReference>
<evidence type="ECO:0000259" key="1">
    <source>
        <dbReference type="PROSITE" id="PS50075"/>
    </source>
</evidence>
<sequence length="86" mass="9645">MTDDIRDRIRERIVTVHAPDLAGEDIPRDYDLLTSGVIDSLSLLALVEWIQSSFDVPVTDVEISPSNFRTIDAIADFIETNTGQRI</sequence>
<feature type="domain" description="Carrier" evidence="1">
    <location>
        <begin position="1"/>
        <end position="82"/>
    </location>
</feature>
<dbReference type="InterPro" id="IPR009081">
    <property type="entry name" value="PP-bd_ACP"/>
</dbReference>
<dbReference type="PROSITE" id="PS50075">
    <property type="entry name" value="CARRIER"/>
    <property type="match status" value="1"/>
</dbReference>
<dbReference type="InterPro" id="IPR036736">
    <property type="entry name" value="ACP-like_sf"/>
</dbReference>
<organism evidence="2 3">
    <name type="scientific">Nocardiopsis alba</name>
    <dbReference type="NCBI Taxonomy" id="53437"/>
    <lineage>
        <taxon>Bacteria</taxon>
        <taxon>Bacillati</taxon>
        <taxon>Actinomycetota</taxon>
        <taxon>Actinomycetes</taxon>
        <taxon>Streptosporangiales</taxon>
        <taxon>Nocardiopsidaceae</taxon>
        <taxon>Nocardiopsis</taxon>
    </lineage>
</organism>
<accession>A0ABV5DP69</accession>
<comment type="caution">
    <text evidence="2">The sequence shown here is derived from an EMBL/GenBank/DDBJ whole genome shotgun (WGS) entry which is preliminary data.</text>
</comment>
<dbReference type="Pfam" id="PF00550">
    <property type="entry name" value="PP-binding"/>
    <property type="match status" value="1"/>
</dbReference>
<reference evidence="2 3" key="1">
    <citation type="submission" date="2024-01" db="EMBL/GenBank/DDBJ databases">
        <title>Genome mining of biosynthetic gene clusters to explore secondary metabolites of Streptomyces sp.</title>
        <authorList>
            <person name="Baig A."/>
            <person name="Ajitkumar Shintre N."/>
            <person name="Kumar H."/>
            <person name="Anbarasu A."/>
            <person name="Ramaiah S."/>
        </authorList>
    </citation>
    <scope>NUCLEOTIDE SEQUENCE [LARGE SCALE GENOMIC DNA]</scope>
    <source>
        <strain evidence="2 3">A01</strain>
    </source>
</reference>
<dbReference type="RefSeq" id="WP_014910361.1">
    <property type="nucleotide sequence ID" value="NZ_JAYMRS010000001.1"/>
</dbReference>
<dbReference type="Proteomes" id="UP001585053">
    <property type="component" value="Unassembled WGS sequence"/>
</dbReference>
<proteinExistence type="predicted"/>
<evidence type="ECO:0000313" key="3">
    <source>
        <dbReference type="Proteomes" id="UP001585053"/>
    </source>
</evidence>
<dbReference type="SUPFAM" id="SSF47336">
    <property type="entry name" value="ACP-like"/>
    <property type="match status" value="1"/>
</dbReference>
<keyword evidence="3" id="KW-1185">Reference proteome</keyword>
<protein>
    <submittedName>
        <fullName evidence="2">Phosphopantetheine-binding protein</fullName>
    </submittedName>
</protein>
<evidence type="ECO:0000313" key="2">
    <source>
        <dbReference type="EMBL" id="MFB8766367.1"/>
    </source>
</evidence>
<name>A0ABV5DP69_9ACTN</name>
<dbReference type="EMBL" id="JAYMRS010000001">
    <property type="protein sequence ID" value="MFB8766367.1"/>
    <property type="molecule type" value="Genomic_DNA"/>
</dbReference>